<evidence type="ECO:0000256" key="1">
    <source>
        <dbReference type="ARBA" id="ARBA00023015"/>
    </source>
</evidence>
<dbReference type="Pfam" id="PF12833">
    <property type="entry name" value="HTH_18"/>
    <property type="match status" value="1"/>
</dbReference>
<dbReference type="PANTHER" id="PTHR43280:SF2">
    <property type="entry name" value="HTH-TYPE TRANSCRIPTIONAL REGULATOR EXSA"/>
    <property type="match status" value="1"/>
</dbReference>
<keyword evidence="2" id="KW-0238">DNA-binding</keyword>
<dbReference type="PROSITE" id="PS01124">
    <property type="entry name" value="HTH_ARAC_FAMILY_2"/>
    <property type="match status" value="1"/>
</dbReference>
<dbReference type="SMART" id="SM00342">
    <property type="entry name" value="HTH_ARAC"/>
    <property type="match status" value="1"/>
</dbReference>
<dbReference type="PANTHER" id="PTHR43280">
    <property type="entry name" value="ARAC-FAMILY TRANSCRIPTIONAL REGULATOR"/>
    <property type="match status" value="1"/>
</dbReference>
<keyword evidence="3" id="KW-0804">Transcription</keyword>
<accession>A0A2S7KY87</accession>
<dbReference type="AlphaFoldDB" id="A0A2S7KY87"/>
<sequence>MAKRLNTNTNYLSKIINQYKSTSFSNYLNNLRIHNIVNQLKINPAIRKFTIKAIAQEAGFSNSDSFSKVFIKVKGVKPSQYIRGLEKSNTV</sequence>
<reference evidence="5 6" key="1">
    <citation type="submission" date="2016-11" db="EMBL/GenBank/DDBJ databases">
        <title>Trade-off between light-utilization and light-protection in marine flavobacteria.</title>
        <authorList>
            <person name="Kumagai Y."/>
        </authorList>
    </citation>
    <scope>NUCLEOTIDE SEQUENCE [LARGE SCALE GENOMIC DNA]</scope>
    <source>
        <strain evidence="5 6">ATCC 700397</strain>
    </source>
</reference>
<dbReference type="SUPFAM" id="SSF46689">
    <property type="entry name" value="Homeodomain-like"/>
    <property type="match status" value="1"/>
</dbReference>
<evidence type="ECO:0000256" key="2">
    <source>
        <dbReference type="ARBA" id="ARBA00023125"/>
    </source>
</evidence>
<dbReference type="InterPro" id="IPR020449">
    <property type="entry name" value="Tscrpt_reg_AraC-type_HTH"/>
</dbReference>
<dbReference type="Gene3D" id="1.10.10.60">
    <property type="entry name" value="Homeodomain-like"/>
    <property type="match status" value="2"/>
</dbReference>
<comment type="caution">
    <text evidence="5">The sequence shown here is derived from an EMBL/GenBank/DDBJ whole genome shotgun (WGS) entry which is preliminary data.</text>
</comment>
<evidence type="ECO:0000313" key="5">
    <source>
        <dbReference type="EMBL" id="PQB07587.1"/>
    </source>
</evidence>
<name>A0A2S7KY87_9FLAO</name>
<dbReference type="GO" id="GO:0003700">
    <property type="term" value="F:DNA-binding transcription factor activity"/>
    <property type="evidence" value="ECO:0007669"/>
    <property type="project" value="InterPro"/>
</dbReference>
<dbReference type="InterPro" id="IPR009057">
    <property type="entry name" value="Homeodomain-like_sf"/>
</dbReference>
<protein>
    <recommendedName>
        <fullName evidence="4">HTH araC/xylS-type domain-containing protein</fullName>
    </recommendedName>
</protein>
<evidence type="ECO:0000256" key="3">
    <source>
        <dbReference type="ARBA" id="ARBA00023163"/>
    </source>
</evidence>
<feature type="domain" description="HTH araC/xylS-type" evidence="4">
    <location>
        <begin position="1"/>
        <end position="84"/>
    </location>
</feature>
<dbReference type="RefSeq" id="WP_170062776.1">
    <property type="nucleotide sequence ID" value="NZ_MQUA01000013.1"/>
</dbReference>
<evidence type="ECO:0000313" key="6">
    <source>
        <dbReference type="Proteomes" id="UP000239522"/>
    </source>
</evidence>
<dbReference type="GO" id="GO:0043565">
    <property type="term" value="F:sequence-specific DNA binding"/>
    <property type="evidence" value="ECO:0007669"/>
    <property type="project" value="InterPro"/>
</dbReference>
<keyword evidence="6" id="KW-1185">Reference proteome</keyword>
<proteinExistence type="predicted"/>
<organism evidence="5 6">
    <name type="scientific">Polaribacter filamentus</name>
    <dbReference type="NCBI Taxonomy" id="53483"/>
    <lineage>
        <taxon>Bacteria</taxon>
        <taxon>Pseudomonadati</taxon>
        <taxon>Bacteroidota</taxon>
        <taxon>Flavobacteriia</taxon>
        <taxon>Flavobacteriales</taxon>
        <taxon>Flavobacteriaceae</taxon>
    </lineage>
</organism>
<dbReference type="EMBL" id="MQUA01000013">
    <property type="protein sequence ID" value="PQB07587.1"/>
    <property type="molecule type" value="Genomic_DNA"/>
</dbReference>
<keyword evidence="1" id="KW-0805">Transcription regulation</keyword>
<dbReference type="Proteomes" id="UP000239522">
    <property type="component" value="Unassembled WGS sequence"/>
</dbReference>
<dbReference type="InterPro" id="IPR018060">
    <property type="entry name" value="HTH_AraC"/>
</dbReference>
<dbReference type="PRINTS" id="PR00032">
    <property type="entry name" value="HTHARAC"/>
</dbReference>
<evidence type="ECO:0000259" key="4">
    <source>
        <dbReference type="PROSITE" id="PS01124"/>
    </source>
</evidence>
<gene>
    <name evidence="5" type="ORF">BST83_10765</name>
</gene>